<reference evidence="2 3" key="1">
    <citation type="submission" date="2018-04" db="EMBL/GenBank/DDBJ databases">
        <authorList>
            <person name="Zhang X."/>
            <person name="Yuan J."/>
            <person name="Li F."/>
            <person name="Xiang J."/>
        </authorList>
    </citation>
    <scope>NUCLEOTIDE SEQUENCE [LARGE SCALE GENOMIC DNA]</scope>
    <source>
        <tissue evidence="2">Muscle</tissue>
    </source>
</reference>
<dbReference type="AlphaFoldDB" id="A0A423SMV4"/>
<name>A0A423SMV4_PENVA</name>
<organism evidence="2 3">
    <name type="scientific">Penaeus vannamei</name>
    <name type="common">Whiteleg shrimp</name>
    <name type="synonym">Litopenaeus vannamei</name>
    <dbReference type="NCBI Taxonomy" id="6689"/>
    <lineage>
        <taxon>Eukaryota</taxon>
        <taxon>Metazoa</taxon>
        <taxon>Ecdysozoa</taxon>
        <taxon>Arthropoda</taxon>
        <taxon>Crustacea</taxon>
        <taxon>Multicrustacea</taxon>
        <taxon>Malacostraca</taxon>
        <taxon>Eumalacostraca</taxon>
        <taxon>Eucarida</taxon>
        <taxon>Decapoda</taxon>
        <taxon>Dendrobranchiata</taxon>
        <taxon>Penaeoidea</taxon>
        <taxon>Penaeidae</taxon>
        <taxon>Penaeus</taxon>
    </lineage>
</organism>
<reference evidence="2 3" key="2">
    <citation type="submission" date="2019-01" db="EMBL/GenBank/DDBJ databases">
        <title>The decoding of complex shrimp genome reveals the adaptation for benthos swimmer, frequently molting mechanism and breeding impact on genome.</title>
        <authorList>
            <person name="Sun Y."/>
            <person name="Gao Y."/>
            <person name="Yu Y."/>
        </authorList>
    </citation>
    <scope>NUCLEOTIDE SEQUENCE [LARGE SCALE GENOMIC DNA]</scope>
    <source>
        <tissue evidence="2">Muscle</tissue>
    </source>
</reference>
<evidence type="ECO:0000313" key="2">
    <source>
        <dbReference type="EMBL" id="ROT65523.1"/>
    </source>
</evidence>
<proteinExistence type="predicted"/>
<dbReference type="EMBL" id="QCYY01003078">
    <property type="protein sequence ID" value="ROT65523.1"/>
    <property type="molecule type" value="Genomic_DNA"/>
</dbReference>
<protein>
    <submittedName>
        <fullName evidence="2">Uncharacterized protein</fullName>
    </submittedName>
</protein>
<sequence length="427" mass="44796">MARDRKEGLGDASGDKDDEVSDATLVLRDPGHDGGSAGRELAALLCASALTGLLLAPPSESDEKGLVSLLRVPPAATEEVLVGGFGNLLVCTFAGLLGPCGCLCVRLLSGFTALPDGGEGFIAFSTLLLLSFSDRRPNKGSLLRKGFRSLPWPLFFSFSFSLSPSSLESMSENSKMLKSGAFLIVLYFQESESHTVLSAESCGGSEATESADELSAPSVTSSPPGGSAAAAKYLRGNLRFSYTTSSFSVLGAKSRRPLGSSSGPRRHTHVLVVVVLRGRGGRAHGGEGILWSVGVGERLDLRGLVPTYLPDSVVARAKVVLEAWSPLMLSSAEGPRDARRVGGGGCELVNGGWLLGLRGLRGDGALGIEAAVAPRCPSQAPESRRRHHHPARTHNHTHRLLSLAAGKLSPGEILRQALHPGMRPKLD</sequence>
<accession>A0A423SMV4</accession>
<feature type="compositionally biased region" description="Basic and acidic residues" evidence="1">
    <location>
        <begin position="1"/>
        <end position="15"/>
    </location>
</feature>
<evidence type="ECO:0000256" key="1">
    <source>
        <dbReference type="SAM" id="MobiDB-lite"/>
    </source>
</evidence>
<feature type="region of interest" description="Disordered" evidence="1">
    <location>
        <begin position="375"/>
        <end position="398"/>
    </location>
</feature>
<gene>
    <name evidence="2" type="ORF">C7M84_016508</name>
</gene>
<comment type="caution">
    <text evidence="2">The sequence shown here is derived from an EMBL/GenBank/DDBJ whole genome shotgun (WGS) entry which is preliminary data.</text>
</comment>
<evidence type="ECO:0000313" key="3">
    <source>
        <dbReference type="Proteomes" id="UP000283509"/>
    </source>
</evidence>
<feature type="region of interest" description="Disordered" evidence="1">
    <location>
        <begin position="1"/>
        <end position="32"/>
    </location>
</feature>
<keyword evidence="3" id="KW-1185">Reference proteome</keyword>
<feature type="compositionally biased region" description="Basic residues" evidence="1">
    <location>
        <begin position="384"/>
        <end position="398"/>
    </location>
</feature>
<dbReference type="Proteomes" id="UP000283509">
    <property type="component" value="Unassembled WGS sequence"/>
</dbReference>